<evidence type="ECO:0000256" key="1">
    <source>
        <dbReference type="ARBA" id="ARBA00010641"/>
    </source>
</evidence>
<evidence type="ECO:0000313" key="7">
    <source>
        <dbReference type="EMBL" id="SEN44697.1"/>
    </source>
</evidence>
<keyword evidence="4" id="KW-0804">Transcription</keyword>
<dbReference type="OrthoDB" id="799938at2"/>
<dbReference type="Proteomes" id="UP000198984">
    <property type="component" value="Unassembled WGS sequence"/>
</dbReference>
<evidence type="ECO:0000313" key="8">
    <source>
        <dbReference type="Proteomes" id="UP000198984"/>
    </source>
</evidence>
<dbReference type="PANTHER" id="PTHR43133:SF46">
    <property type="entry name" value="RNA POLYMERASE SIGMA-70 FACTOR ECF SUBFAMILY"/>
    <property type="match status" value="1"/>
</dbReference>
<reference evidence="7 8" key="1">
    <citation type="submission" date="2016-10" db="EMBL/GenBank/DDBJ databases">
        <authorList>
            <person name="de Groot N.N."/>
        </authorList>
    </citation>
    <scope>NUCLEOTIDE SEQUENCE [LARGE SCALE GENOMIC DNA]</scope>
    <source>
        <strain evidence="7 8">DSM 21039</strain>
    </source>
</reference>
<feature type="domain" description="RNA polymerase sigma factor 70 region 4 type 2" evidence="6">
    <location>
        <begin position="124"/>
        <end position="173"/>
    </location>
</feature>
<dbReference type="InterPro" id="IPR036388">
    <property type="entry name" value="WH-like_DNA-bd_sf"/>
</dbReference>
<dbReference type="InterPro" id="IPR039425">
    <property type="entry name" value="RNA_pol_sigma-70-like"/>
</dbReference>
<comment type="similarity">
    <text evidence="1">Belongs to the sigma-70 factor family. ECF subfamily.</text>
</comment>
<dbReference type="GO" id="GO:0016987">
    <property type="term" value="F:sigma factor activity"/>
    <property type="evidence" value="ECO:0007669"/>
    <property type="project" value="UniProtKB-KW"/>
</dbReference>
<feature type="domain" description="RNA polymerase sigma-70 region 2" evidence="5">
    <location>
        <begin position="28"/>
        <end position="92"/>
    </location>
</feature>
<organism evidence="7 8">
    <name type="scientific">Chitinophaga rupis</name>
    <dbReference type="NCBI Taxonomy" id="573321"/>
    <lineage>
        <taxon>Bacteria</taxon>
        <taxon>Pseudomonadati</taxon>
        <taxon>Bacteroidota</taxon>
        <taxon>Chitinophagia</taxon>
        <taxon>Chitinophagales</taxon>
        <taxon>Chitinophagaceae</taxon>
        <taxon>Chitinophaga</taxon>
    </lineage>
</organism>
<evidence type="ECO:0000259" key="5">
    <source>
        <dbReference type="Pfam" id="PF04542"/>
    </source>
</evidence>
<dbReference type="SUPFAM" id="SSF88659">
    <property type="entry name" value="Sigma3 and sigma4 domains of RNA polymerase sigma factors"/>
    <property type="match status" value="1"/>
</dbReference>
<dbReference type="GO" id="GO:0003677">
    <property type="term" value="F:DNA binding"/>
    <property type="evidence" value="ECO:0007669"/>
    <property type="project" value="InterPro"/>
</dbReference>
<keyword evidence="2" id="KW-0805">Transcription regulation</keyword>
<dbReference type="InterPro" id="IPR007627">
    <property type="entry name" value="RNA_pol_sigma70_r2"/>
</dbReference>
<accession>A0A1H8GMJ0</accession>
<name>A0A1H8GMJ0_9BACT</name>
<dbReference type="AlphaFoldDB" id="A0A1H8GMJ0"/>
<proteinExistence type="inferred from homology"/>
<dbReference type="SUPFAM" id="SSF88946">
    <property type="entry name" value="Sigma2 domain of RNA polymerase sigma factors"/>
    <property type="match status" value="1"/>
</dbReference>
<dbReference type="STRING" id="573321.SAMN04488505_110176"/>
<dbReference type="InterPro" id="IPR013324">
    <property type="entry name" value="RNA_pol_sigma_r3/r4-like"/>
</dbReference>
<dbReference type="RefSeq" id="WP_162277690.1">
    <property type="nucleotide sequence ID" value="NZ_FOBB01000010.1"/>
</dbReference>
<dbReference type="Pfam" id="PF04542">
    <property type="entry name" value="Sigma70_r2"/>
    <property type="match status" value="1"/>
</dbReference>
<evidence type="ECO:0000259" key="6">
    <source>
        <dbReference type="Pfam" id="PF08281"/>
    </source>
</evidence>
<dbReference type="GO" id="GO:0006352">
    <property type="term" value="P:DNA-templated transcription initiation"/>
    <property type="evidence" value="ECO:0007669"/>
    <property type="project" value="InterPro"/>
</dbReference>
<evidence type="ECO:0000256" key="2">
    <source>
        <dbReference type="ARBA" id="ARBA00023015"/>
    </source>
</evidence>
<dbReference type="Gene3D" id="1.10.10.10">
    <property type="entry name" value="Winged helix-like DNA-binding domain superfamily/Winged helix DNA-binding domain"/>
    <property type="match status" value="1"/>
</dbReference>
<dbReference type="InterPro" id="IPR013249">
    <property type="entry name" value="RNA_pol_sigma70_r4_t2"/>
</dbReference>
<dbReference type="Pfam" id="PF08281">
    <property type="entry name" value="Sigma70_r4_2"/>
    <property type="match status" value="1"/>
</dbReference>
<gene>
    <name evidence="7" type="ORF">SAMN04488505_110176</name>
</gene>
<protein>
    <submittedName>
        <fullName evidence="7">RNA polymerase sigma-70 factor, ECF subfamily</fullName>
    </submittedName>
</protein>
<dbReference type="NCBIfam" id="TIGR02937">
    <property type="entry name" value="sigma70-ECF"/>
    <property type="match status" value="1"/>
</dbReference>
<dbReference type="InterPro" id="IPR013325">
    <property type="entry name" value="RNA_pol_sigma_r2"/>
</dbReference>
<sequence length="201" mass="23755">MLLKGLNNEKHLLNCIAQGDQQSYQVVFNHYWDQVYSTAFTFTKSAEISMDLAQDIFVQIWMKKEALKDVNRFESYLYVTTRNLIIDRLRKKVYVHENEEYLKNYFDETCYHPGQQLELKELEQAVNQAIRHLPPQQQTAFRLSRFQGLSHEEIALQMGISKQSVKSYIVRAIVQVRHLLEQHTGNSLLYTFVLLLLQKKI</sequence>
<evidence type="ECO:0000256" key="4">
    <source>
        <dbReference type="ARBA" id="ARBA00023163"/>
    </source>
</evidence>
<dbReference type="CDD" id="cd06171">
    <property type="entry name" value="Sigma70_r4"/>
    <property type="match status" value="1"/>
</dbReference>
<keyword evidence="3" id="KW-0731">Sigma factor</keyword>
<dbReference type="PANTHER" id="PTHR43133">
    <property type="entry name" value="RNA POLYMERASE ECF-TYPE SIGMA FACTO"/>
    <property type="match status" value="1"/>
</dbReference>
<evidence type="ECO:0000256" key="3">
    <source>
        <dbReference type="ARBA" id="ARBA00023082"/>
    </source>
</evidence>
<dbReference type="Gene3D" id="1.10.1740.10">
    <property type="match status" value="1"/>
</dbReference>
<dbReference type="InterPro" id="IPR014284">
    <property type="entry name" value="RNA_pol_sigma-70_dom"/>
</dbReference>
<keyword evidence="8" id="KW-1185">Reference proteome</keyword>
<dbReference type="EMBL" id="FOBB01000010">
    <property type="protein sequence ID" value="SEN44697.1"/>
    <property type="molecule type" value="Genomic_DNA"/>
</dbReference>